<proteinExistence type="predicted"/>
<dbReference type="AlphaFoldDB" id="A0AA39P551"/>
<organism evidence="1 2">
    <name type="scientific">Armillaria luteobubalina</name>
    <dbReference type="NCBI Taxonomy" id="153913"/>
    <lineage>
        <taxon>Eukaryota</taxon>
        <taxon>Fungi</taxon>
        <taxon>Dikarya</taxon>
        <taxon>Basidiomycota</taxon>
        <taxon>Agaricomycotina</taxon>
        <taxon>Agaricomycetes</taxon>
        <taxon>Agaricomycetidae</taxon>
        <taxon>Agaricales</taxon>
        <taxon>Marasmiineae</taxon>
        <taxon>Physalacriaceae</taxon>
        <taxon>Armillaria</taxon>
    </lineage>
</organism>
<name>A0AA39P551_9AGAR</name>
<evidence type="ECO:0000313" key="1">
    <source>
        <dbReference type="EMBL" id="KAK0477757.1"/>
    </source>
</evidence>
<dbReference type="Proteomes" id="UP001175228">
    <property type="component" value="Unassembled WGS sequence"/>
</dbReference>
<accession>A0AA39P551</accession>
<keyword evidence="2" id="KW-1185">Reference proteome</keyword>
<gene>
    <name evidence="1" type="ORF">EDD18DRAFT_1114551</name>
</gene>
<comment type="caution">
    <text evidence="1">The sequence shown here is derived from an EMBL/GenBank/DDBJ whole genome shotgun (WGS) entry which is preliminary data.</text>
</comment>
<evidence type="ECO:0000313" key="2">
    <source>
        <dbReference type="Proteomes" id="UP001175228"/>
    </source>
</evidence>
<protein>
    <submittedName>
        <fullName evidence="1">Uncharacterized protein</fullName>
    </submittedName>
</protein>
<reference evidence="1" key="1">
    <citation type="submission" date="2023-06" db="EMBL/GenBank/DDBJ databases">
        <authorList>
            <consortium name="Lawrence Berkeley National Laboratory"/>
            <person name="Ahrendt S."/>
            <person name="Sahu N."/>
            <person name="Indic B."/>
            <person name="Wong-Bajracharya J."/>
            <person name="Merenyi Z."/>
            <person name="Ke H.-M."/>
            <person name="Monk M."/>
            <person name="Kocsube S."/>
            <person name="Drula E."/>
            <person name="Lipzen A."/>
            <person name="Balint B."/>
            <person name="Henrissat B."/>
            <person name="Andreopoulos B."/>
            <person name="Martin F.M."/>
            <person name="Harder C.B."/>
            <person name="Rigling D."/>
            <person name="Ford K.L."/>
            <person name="Foster G.D."/>
            <person name="Pangilinan J."/>
            <person name="Papanicolaou A."/>
            <person name="Barry K."/>
            <person name="LaButti K."/>
            <person name="Viragh M."/>
            <person name="Koriabine M."/>
            <person name="Yan M."/>
            <person name="Riley R."/>
            <person name="Champramary S."/>
            <person name="Plett K.L."/>
            <person name="Tsai I.J."/>
            <person name="Slot J."/>
            <person name="Sipos G."/>
            <person name="Plett J."/>
            <person name="Nagy L.G."/>
            <person name="Grigoriev I.V."/>
        </authorList>
    </citation>
    <scope>NUCLEOTIDE SEQUENCE</scope>
    <source>
        <strain evidence="1">HWK02</strain>
    </source>
</reference>
<dbReference type="EMBL" id="JAUEPU010000106">
    <property type="protein sequence ID" value="KAK0477757.1"/>
    <property type="molecule type" value="Genomic_DNA"/>
</dbReference>
<sequence>MALLKNLMRMKAIWSFCHNPMVGQAAANVIPGMKSMTMKLSSMSTFKTCQMGGHPTSLSILGTGLTTTSGAQFDTDPLFHHLFYRQRRHSVGIGHNKGIGNQAQGHTHTLIWQSAYRTKAGKQDVGNGNDGSVEDIRPAYSAPVVVLYWPISTMHHSQNRLSAESLRQDPKFLMKLSRPDECLAIHAWDGLCGAVVNEHMFITSPNCPLLFNPPLGVNREMWMRNDYRYGEDDPLSWPQPYCASRPYLSCLRLCERTQSDPDLPLFQLPIWADFLKLDTSSLIRGPGLWAADCQSAFEHHCRVILGRSMNFAHSDDASTAGANRLEQLKVYAGKFLEWLKALPMTFPRLCLCVAETQRLVLEVEAISTFFLTIRPRIDKVVEMSTASGRVHLGTCPLHLPSIYVGSGSDEAKYNAFDHFTRSHLGPPRVFAWISGQLHSEPSRTQGKQNISAQGVFSPYNQANCSRKGHLKPGPVNQFKMITYALLPEIRPPWRDALLGVNVNKGHVNVPAAPFAFPRPDLFVMISDSAKRMSVLSTWLRLCPGLLAMQTLSYCTGKFSHQMWRAILSYDWVGKSDVHDRVRGKETHRRDLVATILVGCLDEMSIQEGVLVDVTWWGKSMPHLDVLDVHEILWELSELGFRLEFLLVDSHLRIIENDSALRKHKRHLGHCFPQGRYDCCWIVELGEAHHGLAESSWMCRAPYVCSLRRVMSTWRNSPQSVRDEKGRYTEEMLTSLQRDMALFYSESFYLAFGRAPTLPRMLCHVLDMDTEYPECAMSLTKSAGYYHDVTEWEASY</sequence>